<reference evidence="2" key="1">
    <citation type="submission" date="2018-12" db="EMBL/GenBank/DDBJ databases">
        <title>Maribacter lutimaris sp. nov., isolated from marine sediment.</title>
        <authorList>
            <person name="Kim K.K."/>
        </authorList>
    </citation>
    <scope>NUCLEOTIDE SEQUENCE [LARGE SCALE GENOMIC DNA]</scope>
    <source>
        <strain evidence="2">PoM-212</strain>
    </source>
</reference>
<keyword evidence="2" id="KW-1185">Reference proteome</keyword>
<dbReference type="AlphaFoldDB" id="A0A426RPB3"/>
<accession>A0A426RPB3</accession>
<gene>
    <name evidence="1" type="ORF">DZC72_04255</name>
</gene>
<sequence>MVAWNNLLKILFCPFKVQVLNTVGELEKGKVVWVEEVKVTKELITVYMIKGKAYHYYHFDILV</sequence>
<proteinExistence type="predicted"/>
<dbReference type="EMBL" id="QUSX01000001">
    <property type="protein sequence ID" value="RRQ50802.1"/>
    <property type="molecule type" value="Genomic_DNA"/>
</dbReference>
<protein>
    <submittedName>
        <fullName evidence="1">Uncharacterized protein</fullName>
    </submittedName>
</protein>
<name>A0A426RPB3_9FLAO</name>
<organism evidence="1 2">
    <name type="scientific">Maribacter algicola</name>
    <dbReference type="NCBI Taxonomy" id="2498892"/>
    <lineage>
        <taxon>Bacteria</taxon>
        <taxon>Pseudomonadati</taxon>
        <taxon>Bacteroidota</taxon>
        <taxon>Flavobacteriia</taxon>
        <taxon>Flavobacteriales</taxon>
        <taxon>Flavobacteriaceae</taxon>
        <taxon>Maribacter</taxon>
    </lineage>
</organism>
<evidence type="ECO:0000313" key="2">
    <source>
        <dbReference type="Proteomes" id="UP000286990"/>
    </source>
</evidence>
<evidence type="ECO:0000313" key="1">
    <source>
        <dbReference type="EMBL" id="RRQ50802.1"/>
    </source>
</evidence>
<comment type="caution">
    <text evidence="1">The sequence shown here is derived from an EMBL/GenBank/DDBJ whole genome shotgun (WGS) entry which is preliminary data.</text>
</comment>
<dbReference type="Proteomes" id="UP000286990">
    <property type="component" value="Unassembled WGS sequence"/>
</dbReference>